<dbReference type="RefSeq" id="WP_154278248.1">
    <property type="nucleotide sequence ID" value="NZ_DBGDON010000026.1"/>
</dbReference>
<dbReference type="AlphaFoldDB" id="A0A6G1ZDY4"/>
<organism evidence="1">
    <name type="scientific">Parabacteroides goldsteinii</name>
    <dbReference type="NCBI Taxonomy" id="328812"/>
    <lineage>
        <taxon>Bacteria</taxon>
        <taxon>Pseudomonadati</taxon>
        <taxon>Bacteroidota</taxon>
        <taxon>Bacteroidia</taxon>
        <taxon>Bacteroidales</taxon>
        <taxon>Tannerellaceae</taxon>
        <taxon>Parabacteroides</taxon>
    </lineage>
</organism>
<reference evidence="1" key="1">
    <citation type="journal article" date="2019" name="Nat. Med.">
        <title>A library of human gut bacterial isolates paired with longitudinal multiomics data enables mechanistic microbiome research.</title>
        <authorList>
            <person name="Poyet M."/>
            <person name="Groussin M."/>
            <person name="Gibbons S.M."/>
            <person name="Avila-Pacheco J."/>
            <person name="Jiang X."/>
            <person name="Kearney S.M."/>
            <person name="Perrotta A.R."/>
            <person name="Berdy B."/>
            <person name="Zhao S."/>
            <person name="Lieberman T.D."/>
            <person name="Swanson P.K."/>
            <person name="Smith M."/>
            <person name="Roesemann S."/>
            <person name="Alexander J.E."/>
            <person name="Rich S.A."/>
            <person name="Livny J."/>
            <person name="Vlamakis H."/>
            <person name="Clish C."/>
            <person name="Bullock K."/>
            <person name="Deik A."/>
            <person name="Scott J."/>
            <person name="Pierce K.A."/>
            <person name="Xavier R.J."/>
            <person name="Alm E.J."/>
        </authorList>
    </citation>
    <scope>NUCLEOTIDE SEQUENCE</scope>
    <source>
        <strain evidence="1">BIOML-A4</strain>
    </source>
</reference>
<name>A0A6G1ZDY4_9BACT</name>
<dbReference type="EMBL" id="WKLP01000014">
    <property type="protein sequence ID" value="MRY12025.1"/>
    <property type="molecule type" value="Genomic_DNA"/>
</dbReference>
<proteinExistence type="predicted"/>
<accession>A0A6G1ZDY4</accession>
<protein>
    <submittedName>
        <fullName evidence="1">Uncharacterized protein</fullName>
    </submittedName>
</protein>
<gene>
    <name evidence="1" type="ORF">GKE01_11155</name>
</gene>
<comment type="caution">
    <text evidence="1">The sequence shown here is derived from an EMBL/GenBank/DDBJ whole genome shotgun (WGS) entry which is preliminary data.</text>
</comment>
<evidence type="ECO:0000313" key="1">
    <source>
        <dbReference type="EMBL" id="MRY12025.1"/>
    </source>
</evidence>
<sequence length="72" mass="8205">MKPIYIDLVAASGSKDILKINFMEVDDIIAAHGNKTEFAGNVTYYEYELPYTRIDKDTLITNSYCACYVSKR</sequence>